<accession>A0A4R6SQA4</accession>
<keyword evidence="1" id="KW-0812">Transmembrane</keyword>
<dbReference type="Proteomes" id="UP000295444">
    <property type="component" value="Unassembled WGS sequence"/>
</dbReference>
<dbReference type="EMBL" id="SNXZ01000001">
    <property type="protein sequence ID" value="TDQ05712.1"/>
    <property type="molecule type" value="Genomic_DNA"/>
</dbReference>
<protein>
    <submittedName>
        <fullName evidence="4">Virulence factor Mce-like protein</fullName>
    </submittedName>
</protein>
<gene>
    <name evidence="4" type="ORF">EV186_1011690</name>
</gene>
<dbReference type="Pfam" id="PF02470">
    <property type="entry name" value="MlaD"/>
    <property type="match status" value="1"/>
</dbReference>
<name>A0A4R6SQA4_LABRH</name>
<keyword evidence="1" id="KW-1133">Transmembrane helix</keyword>
<keyword evidence="5" id="KW-1185">Reference proteome</keyword>
<comment type="caution">
    <text evidence="4">The sequence shown here is derived from an EMBL/GenBank/DDBJ whole genome shotgun (WGS) entry which is preliminary data.</text>
</comment>
<evidence type="ECO:0000259" key="2">
    <source>
        <dbReference type="Pfam" id="PF02470"/>
    </source>
</evidence>
<dbReference type="Pfam" id="PF11887">
    <property type="entry name" value="Mce4_CUP1"/>
    <property type="match status" value="1"/>
</dbReference>
<dbReference type="AlphaFoldDB" id="A0A4R6SQA4"/>
<feature type="domain" description="Mce/MlaD" evidence="2">
    <location>
        <begin position="39"/>
        <end position="112"/>
    </location>
</feature>
<feature type="transmembrane region" description="Helical" evidence="1">
    <location>
        <begin position="14"/>
        <end position="33"/>
    </location>
</feature>
<dbReference type="InterPro" id="IPR005693">
    <property type="entry name" value="Mce"/>
</dbReference>
<feature type="domain" description="Mammalian cell entry C-terminal" evidence="3">
    <location>
        <begin position="119"/>
        <end position="296"/>
    </location>
</feature>
<dbReference type="GO" id="GO:0005576">
    <property type="term" value="C:extracellular region"/>
    <property type="evidence" value="ECO:0007669"/>
    <property type="project" value="TreeGrafter"/>
</dbReference>
<dbReference type="InterPro" id="IPR003399">
    <property type="entry name" value="Mce/MlaD"/>
</dbReference>
<organism evidence="4 5">
    <name type="scientific">Labedaea rhizosphaerae</name>
    <dbReference type="NCBI Taxonomy" id="598644"/>
    <lineage>
        <taxon>Bacteria</taxon>
        <taxon>Bacillati</taxon>
        <taxon>Actinomycetota</taxon>
        <taxon>Actinomycetes</taxon>
        <taxon>Pseudonocardiales</taxon>
        <taxon>Pseudonocardiaceae</taxon>
        <taxon>Labedaea</taxon>
    </lineage>
</organism>
<sequence>MTVKTKLGMDLTRAVAAAVVLALVAAVGLYFLLRDSNERRFTMMFTGTVGLYEGNDVRVLGVKVGTVDRVIPQGQTVRVDVLVDRDVHIPAGANAIIVAPSLVSDRYVQLAPAFTGGPEMTDGTVLPTDRTATPLEVDDLYNSLIRVTDTLGPNGANKDGALSDLLNTLADNAGGNGQALHDTITQLSQAANTLSGNKDNLFGTVDKLSQFTTTLAQSDQTVNQFSAQLADASNFLAGERQNLGKAVQQLAGALAMVQQFIKDNRGRLKSNVDKLSTITQVLVDQRAALAETLDLAPLALGNVQNAYNAASGTLDARADINELTSPPIVAVCDLVDQLANDKLPKQLLSLCGTISKAVPIPTGAQVINALQQGTLPTLPFPLIVNSVGGN</sequence>
<reference evidence="4 5" key="1">
    <citation type="submission" date="2019-03" db="EMBL/GenBank/DDBJ databases">
        <title>Genomic Encyclopedia of Type Strains, Phase IV (KMG-IV): sequencing the most valuable type-strain genomes for metagenomic binning, comparative biology and taxonomic classification.</title>
        <authorList>
            <person name="Goeker M."/>
        </authorList>
    </citation>
    <scope>NUCLEOTIDE SEQUENCE [LARGE SCALE GENOMIC DNA]</scope>
    <source>
        <strain evidence="4 5">DSM 45361</strain>
    </source>
</reference>
<dbReference type="InterPro" id="IPR024516">
    <property type="entry name" value="Mce_C"/>
</dbReference>
<dbReference type="RefSeq" id="WP_133848412.1">
    <property type="nucleotide sequence ID" value="NZ_SNXZ01000001.1"/>
</dbReference>
<evidence type="ECO:0000259" key="3">
    <source>
        <dbReference type="Pfam" id="PF11887"/>
    </source>
</evidence>
<dbReference type="InterPro" id="IPR052336">
    <property type="entry name" value="MlaD_Phospholipid_Transporter"/>
</dbReference>
<evidence type="ECO:0000256" key="1">
    <source>
        <dbReference type="SAM" id="Phobius"/>
    </source>
</evidence>
<keyword evidence="1" id="KW-0472">Membrane</keyword>
<dbReference type="OrthoDB" id="4516955at2"/>
<evidence type="ECO:0000313" key="4">
    <source>
        <dbReference type="EMBL" id="TDQ05712.1"/>
    </source>
</evidence>
<dbReference type="PANTHER" id="PTHR33371:SF4">
    <property type="entry name" value="INTERMEMBRANE PHOSPHOLIPID TRANSPORT SYSTEM BINDING PROTEIN MLAD"/>
    <property type="match status" value="1"/>
</dbReference>
<proteinExistence type="predicted"/>
<dbReference type="NCBIfam" id="TIGR00996">
    <property type="entry name" value="Mtu_fam_mce"/>
    <property type="match status" value="1"/>
</dbReference>
<dbReference type="PANTHER" id="PTHR33371">
    <property type="entry name" value="INTERMEMBRANE PHOSPHOLIPID TRANSPORT SYSTEM BINDING PROTEIN MLAD-RELATED"/>
    <property type="match status" value="1"/>
</dbReference>
<evidence type="ECO:0000313" key="5">
    <source>
        <dbReference type="Proteomes" id="UP000295444"/>
    </source>
</evidence>